<feature type="non-terminal residue" evidence="2">
    <location>
        <position position="130"/>
    </location>
</feature>
<dbReference type="Gene3D" id="2.30.29.90">
    <property type="match status" value="1"/>
</dbReference>
<evidence type="ECO:0000259" key="1">
    <source>
        <dbReference type="SMART" id="SM01313"/>
    </source>
</evidence>
<reference evidence="2" key="1">
    <citation type="submission" date="2021-03" db="EMBL/GenBank/DDBJ databases">
        <authorList>
            <person name="Tran Van P."/>
        </authorList>
    </citation>
    <scope>NUCLEOTIDE SEQUENCE</scope>
</reference>
<gene>
    <name evidence="2" type="ORF">TPAB3V08_LOCUS11069</name>
</gene>
<dbReference type="Pfam" id="PF15277">
    <property type="entry name" value="Sec3-PIP2_bind"/>
    <property type="match status" value="1"/>
</dbReference>
<dbReference type="CDD" id="cd14683">
    <property type="entry name" value="PH-EXOC1"/>
    <property type="match status" value="1"/>
</dbReference>
<organism evidence="2 3">
    <name type="scientific">Timema podura</name>
    <name type="common">Walking stick</name>
    <dbReference type="NCBI Taxonomy" id="61482"/>
    <lineage>
        <taxon>Eukaryota</taxon>
        <taxon>Metazoa</taxon>
        <taxon>Ecdysozoa</taxon>
        <taxon>Arthropoda</taxon>
        <taxon>Hexapoda</taxon>
        <taxon>Insecta</taxon>
        <taxon>Pterygota</taxon>
        <taxon>Neoptera</taxon>
        <taxon>Polyneoptera</taxon>
        <taxon>Phasmatodea</taxon>
        <taxon>Timematodea</taxon>
        <taxon>Timematoidea</taxon>
        <taxon>Timematidae</taxon>
        <taxon>Timema</taxon>
    </lineage>
</organism>
<evidence type="ECO:0000313" key="3">
    <source>
        <dbReference type="Proteomes" id="UP001153148"/>
    </source>
</evidence>
<keyword evidence="3" id="KW-1185">Reference proteome</keyword>
<dbReference type="Proteomes" id="UP001153148">
    <property type="component" value="Unassembled WGS sequence"/>
</dbReference>
<protein>
    <recommendedName>
        <fullName evidence="1">Exocyst complex component Sec3 PIP2-binding N-terminal domain-containing protein</fullName>
    </recommendedName>
</protein>
<dbReference type="PANTHER" id="PTHR16092:SF14">
    <property type="entry name" value="EXOCYST COMPLEX COMPONENT 1 ISOFORM X1"/>
    <property type="match status" value="1"/>
</dbReference>
<dbReference type="PANTHER" id="PTHR16092">
    <property type="entry name" value="SEC3/SYNTAXIN-RELATED"/>
    <property type="match status" value="1"/>
</dbReference>
<name>A0ABN7PF80_TIMPD</name>
<feature type="domain" description="Exocyst complex component Sec3 PIP2-binding N-terminal" evidence="1">
    <location>
        <begin position="45"/>
        <end position="130"/>
    </location>
</feature>
<proteinExistence type="predicted"/>
<dbReference type="InterPro" id="IPR028258">
    <property type="entry name" value="Sec3-PIP2_bind"/>
</dbReference>
<comment type="caution">
    <text evidence="2">The sequence shown here is derived from an EMBL/GenBank/DDBJ whole genome shotgun (WGS) entry which is preliminary data.</text>
</comment>
<sequence>MTILHTVPDTDAVVMAAIRHTLQREVFQPSDERLLAVVHVSKLLKKKKTSFLCVATSIEKPISVTIYQVKKTDKNVFKKKRSWNLSELKAVDGKNLSKETHEFDLHFDKVYKWFTVNLQERQNFLIVLCK</sequence>
<evidence type="ECO:0000313" key="2">
    <source>
        <dbReference type="EMBL" id="CAG2064122.1"/>
    </source>
</evidence>
<accession>A0ABN7PF80</accession>
<dbReference type="EMBL" id="CAJPIN010031691">
    <property type="protein sequence ID" value="CAG2064122.1"/>
    <property type="molecule type" value="Genomic_DNA"/>
</dbReference>
<dbReference type="SMART" id="SM01313">
    <property type="entry name" value="Sec3-PIP2_bind"/>
    <property type="match status" value="1"/>
</dbReference>